<organism evidence="2 3">
    <name type="scientific">Mesorhabditis belari</name>
    <dbReference type="NCBI Taxonomy" id="2138241"/>
    <lineage>
        <taxon>Eukaryota</taxon>
        <taxon>Metazoa</taxon>
        <taxon>Ecdysozoa</taxon>
        <taxon>Nematoda</taxon>
        <taxon>Chromadorea</taxon>
        <taxon>Rhabditida</taxon>
        <taxon>Rhabditina</taxon>
        <taxon>Rhabditomorpha</taxon>
        <taxon>Rhabditoidea</taxon>
        <taxon>Rhabditidae</taxon>
        <taxon>Mesorhabditinae</taxon>
        <taxon>Mesorhabditis</taxon>
    </lineage>
</organism>
<protein>
    <submittedName>
        <fullName evidence="3">F-box domain-containing protein</fullName>
    </submittedName>
</protein>
<evidence type="ECO:0000256" key="1">
    <source>
        <dbReference type="SAM" id="MobiDB-lite"/>
    </source>
</evidence>
<keyword evidence="2" id="KW-1185">Reference proteome</keyword>
<name>A0AAF3JAR3_9BILA</name>
<dbReference type="Proteomes" id="UP000887575">
    <property type="component" value="Unassembled WGS sequence"/>
</dbReference>
<sequence length="405" mass="46764">MFPLSKISPKNLDSILEKIQPDDLLNFLKVNKTLRNRVLHFGPLPRNLESLQLYQIEGKETNGNEDHSRALATFKAHSKTNYFTFSIWPNFDFTVTSKFRLCYRIRLKNVTNGVNIVCRFIRACAKVSLRFHNDNVSTTITDCLSNLHFVENLHLSTCNEYLTDLSNSLPQATNQLILEVAETDETDDFSALRLLEHAKTLVINQRLRLLWERLQKTYIEDILNHGCFSDFWETVKRCLTEGIPSAAEKSTLLLSHRGGGSHRVYLKEFDEMLLQLKNFPELQTLTARSEKTRWISKLFTGKYGKFTDSRSLKKDVRPNHFFRRKVGDTMENVMMMSFECYSLYEPDGRVSDYRKIDIKIFIATIRAEGPEACSRKQIFDHQPCAPSNHLPPIPVVTQGGDDSKN</sequence>
<evidence type="ECO:0000313" key="2">
    <source>
        <dbReference type="Proteomes" id="UP000887575"/>
    </source>
</evidence>
<dbReference type="WBParaSite" id="MBELARI_LOCUS6993">
    <property type="protein sequence ID" value="MBELARI_LOCUS6993"/>
    <property type="gene ID" value="MBELARI_LOCUS6993"/>
</dbReference>
<dbReference type="AlphaFoldDB" id="A0AAF3JAR3"/>
<evidence type="ECO:0000313" key="3">
    <source>
        <dbReference type="WBParaSite" id="MBELARI_LOCUS6993"/>
    </source>
</evidence>
<reference evidence="3" key="1">
    <citation type="submission" date="2024-02" db="UniProtKB">
        <authorList>
            <consortium name="WormBaseParasite"/>
        </authorList>
    </citation>
    <scope>IDENTIFICATION</scope>
</reference>
<proteinExistence type="predicted"/>
<accession>A0AAF3JAR3</accession>
<feature type="region of interest" description="Disordered" evidence="1">
    <location>
        <begin position="384"/>
        <end position="405"/>
    </location>
</feature>